<dbReference type="AlphaFoldDB" id="A0A4Q2D1D6"/>
<reference evidence="3 4" key="1">
    <citation type="submission" date="2019-01" db="EMBL/GenBank/DDBJ databases">
        <title>Draft genome sequence of Psathyrella aberdarensis IHI B618.</title>
        <authorList>
            <person name="Buettner E."/>
            <person name="Kellner H."/>
        </authorList>
    </citation>
    <scope>NUCLEOTIDE SEQUENCE [LARGE SCALE GENOMIC DNA]</scope>
    <source>
        <strain evidence="3 4">IHI B618</strain>
    </source>
</reference>
<keyword evidence="4" id="KW-1185">Reference proteome</keyword>
<gene>
    <name evidence="3" type="ORF">EST38_g12849</name>
</gene>
<dbReference type="InterPro" id="IPR046520">
    <property type="entry name" value="DUF6697"/>
</dbReference>
<dbReference type="STRING" id="2316362.A0A4Q2D1D6"/>
<sequence>MSSSQEATAHGKRKVDTPPSPPRAIKRYRTLPGHQEPLEPATSTGSAPSCSKALNEDYEAKSGISRPIIKYKEEEAIVLPPDVIAGYLRDAPPLDIKPNPSDLHVRRDYLRLLLGGSDMQFFQKVEARNNPTGSKPRTLAFPKFDLNPAMPLIPGESGLILSKRPEVLEYSPLGLFRRDMSGEEEAVWQYLGEYETKVVGMMTGELFRQQDSKVQRAWAKTILKQKGHQAYRMVKVRISLRKRGLPIPSEAESKKTSDAATARGREKGKKKEKQEDKDQDWGDVNEEDIIGALSRGDEGVEIVRMQCVSYDRTFADHIKDNFYRYPEMLSEEKGSKEKEKRSKPKTQKRIHTSASSSRRPPIPERRKKRTPRVRDQDDFESDLEPLRLGSAKTVCEEYVGLANGKASSTTEKVIILPV</sequence>
<evidence type="ECO:0000313" key="4">
    <source>
        <dbReference type="Proteomes" id="UP000290288"/>
    </source>
</evidence>
<accession>A0A4Q2D1D6</accession>
<feature type="compositionally biased region" description="Basic and acidic residues" evidence="1">
    <location>
        <begin position="330"/>
        <end position="340"/>
    </location>
</feature>
<comment type="caution">
    <text evidence="3">The sequence shown here is derived from an EMBL/GenBank/DDBJ whole genome shotgun (WGS) entry which is preliminary data.</text>
</comment>
<feature type="region of interest" description="Disordered" evidence="1">
    <location>
        <begin position="247"/>
        <end position="283"/>
    </location>
</feature>
<evidence type="ECO:0000313" key="3">
    <source>
        <dbReference type="EMBL" id="RXW13007.1"/>
    </source>
</evidence>
<dbReference type="Pfam" id="PF20411">
    <property type="entry name" value="DUF6697"/>
    <property type="match status" value="1"/>
</dbReference>
<evidence type="ECO:0000256" key="1">
    <source>
        <dbReference type="SAM" id="MobiDB-lite"/>
    </source>
</evidence>
<protein>
    <recommendedName>
        <fullName evidence="2">DUF6697 domain-containing protein</fullName>
    </recommendedName>
</protein>
<feature type="compositionally biased region" description="Basic residues" evidence="1">
    <location>
        <begin position="341"/>
        <end position="351"/>
    </location>
</feature>
<name>A0A4Q2D1D6_9AGAR</name>
<organism evidence="3 4">
    <name type="scientific">Candolleomyces aberdarensis</name>
    <dbReference type="NCBI Taxonomy" id="2316362"/>
    <lineage>
        <taxon>Eukaryota</taxon>
        <taxon>Fungi</taxon>
        <taxon>Dikarya</taxon>
        <taxon>Basidiomycota</taxon>
        <taxon>Agaricomycotina</taxon>
        <taxon>Agaricomycetes</taxon>
        <taxon>Agaricomycetidae</taxon>
        <taxon>Agaricales</taxon>
        <taxon>Agaricineae</taxon>
        <taxon>Psathyrellaceae</taxon>
        <taxon>Candolleomyces</taxon>
    </lineage>
</organism>
<feature type="region of interest" description="Disordered" evidence="1">
    <location>
        <begin position="1"/>
        <end position="52"/>
    </location>
</feature>
<evidence type="ECO:0000259" key="2">
    <source>
        <dbReference type="Pfam" id="PF20411"/>
    </source>
</evidence>
<feature type="region of interest" description="Disordered" evidence="1">
    <location>
        <begin position="330"/>
        <end position="384"/>
    </location>
</feature>
<dbReference type="OrthoDB" id="3265858at2759"/>
<dbReference type="Proteomes" id="UP000290288">
    <property type="component" value="Unassembled WGS sequence"/>
</dbReference>
<dbReference type="EMBL" id="SDEE01001047">
    <property type="protein sequence ID" value="RXW13007.1"/>
    <property type="molecule type" value="Genomic_DNA"/>
</dbReference>
<proteinExistence type="predicted"/>
<feature type="domain" description="DUF6697" evidence="2">
    <location>
        <begin position="105"/>
        <end position="320"/>
    </location>
</feature>